<feature type="domain" description="NADP-dependent oxidoreductase" evidence="2">
    <location>
        <begin position="16"/>
        <end position="321"/>
    </location>
</feature>
<dbReference type="InterPro" id="IPR036812">
    <property type="entry name" value="NAD(P)_OxRdtase_dom_sf"/>
</dbReference>
<dbReference type="InterPro" id="IPR050523">
    <property type="entry name" value="AKR_Detox_Biosynth"/>
</dbReference>
<gene>
    <name evidence="3" type="ORF">B5F17_02635</name>
</gene>
<evidence type="ECO:0000313" key="4">
    <source>
        <dbReference type="Proteomes" id="UP000195897"/>
    </source>
</evidence>
<dbReference type="Pfam" id="PF00248">
    <property type="entry name" value="Aldo_ket_red"/>
    <property type="match status" value="1"/>
</dbReference>
<dbReference type="Gene3D" id="3.20.20.100">
    <property type="entry name" value="NADP-dependent oxidoreductase domain"/>
    <property type="match status" value="1"/>
</dbReference>
<name>A0A1Y4LBL7_9FIRM</name>
<dbReference type="CDD" id="cd19084">
    <property type="entry name" value="AKR_AKR11B1-like"/>
    <property type="match status" value="1"/>
</dbReference>
<organism evidence="3 4">
    <name type="scientific">Butyricicoccus pullicaecorum</name>
    <dbReference type="NCBI Taxonomy" id="501571"/>
    <lineage>
        <taxon>Bacteria</taxon>
        <taxon>Bacillati</taxon>
        <taxon>Bacillota</taxon>
        <taxon>Clostridia</taxon>
        <taxon>Eubacteriales</taxon>
        <taxon>Butyricicoccaceae</taxon>
        <taxon>Butyricicoccus</taxon>
    </lineage>
</organism>
<reference evidence="4" key="1">
    <citation type="submission" date="2017-04" db="EMBL/GenBank/DDBJ databases">
        <title>Function of individual gut microbiota members based on whole genome sequencing of pure cultures obtained from chicken caecum.</title>
        <authorList>
            <person name="Medvecky M."/>
            <person name="Cejkova D."/>
            <person name="Polansky O."/>
            <person name="Karasova D."/>
            <person name="Kubasova T."/>
            <person name="Cizek A."/>
            <person name="Rychlik I."/>
        </authorList>
    </citation>
    <scope>NUCLEOTIDE SEQUENCE [LARGE SCALE GENOMIC DNA]</scope>
    <source>
        <strain evidence="4">An180</strain>
    </source>
</reference>
<accession>A0A1Y4LBL7</accession>
<evidence type="ECO:0000313" key="3">
    <source>
        <dbReference type="EMBL" id="OUP54125.1"/>
    </source>
</evidence>
<dbReference type="PANTHER" id="PTHR43364:SF4">
    <property type="entry name" value="NAD(P)-LINKED OXIDOREDUCTASE SUPERFAMILY PROTEIN"/>
    <property type="match status" value="1"/>
</dbReference>
<dbReference type="InterPro" id="IPR020471">
    <property type="entry name" value="AKR"/>
</dbReference>
<sequence length="327" mass="37309">MIYKSVEKIQEKISCIGIGCWNFGGDWDSSAEENSIAIVHAAMDFGINFFDVAPVYGWGVSEQILGKALKQDGRREKVLIASKGGLLWNEAHQTTNNLSRDSLIRECEDSLRRLQTDYIDIYQMHWPDPNVPLEETAEALIRLKEQGKIRYVGLSNFAQEDVDKMMTMVSVDCQQSLYNMLERNTTSYHGIPLPYRTEDEVLPNVKKNGQAFLPYSPLFQGLLAGRFLDGQKFSARDIRNENPKLSGEQFEAYAVCARQLRTLAEEMGRPLNELALNWLRQKPEVTSIIGGASSYAQLEKNVHCTTWEITDEQMQRIEEIIHPFAHR</sequence>
<dbReference type="SUPFAM" id="SSF51430">
    <property type="entry name" value="NAD(P)-linked oxidoreductase"/>
    <property type="match status" value="1"/>
</dbReference>
<dbReference type="PANTHER" id="PTHR43364">
    <property type="entry name" value="NADH-SPECIFIC METHYLGLYOXAL REDUCTASE-RELATED"/>
    <property type="match status" value="1"/>
</dbReference>
<evidence type="ECO:0000256" key="1">
    <source>
        <dbReference type="ARBA" id="ARBA00023002"/>
    </source>
</evidence>
<comment type="caution">
    <text evidence="3">The sequence shown here is derived from an EMBL/GenBank/DDBJ whole genome shotgun (WGS) entry which is preliminary data.</text>
</comment>
<dbReference type="GO" id="GO:0016491">
    <property type="term" value="F:oxidoreductase activity"/>
    <property type="evidence" value="ECO:0007669"/>
    <property type="project" value="UniProtKB-KW"/>
</dbReference>
<dbReference type="RefSeq" id="WP_087370487.1">
    <property type="nucleotide sequence ID" value="NZ_NFKK01000002.1"/>
</dbReference>
<dbReference type="Proteomes" id="UP000195897">
    <property type="component" value="Unassembled WGS sequence"/>
</dbReference>
<dbReference type="EMBL" id="NFKK01000002">
    <property type="protein sequence ID" value="OUP54125.1"/>
    <property type="molecule type" value="Genomic_DNA"/>
</dbReference>
<dbReference type="AlphaFoldDB" id="A0A1Y4LBL7"/>
<proteinExistence type="predicted"/>
<protein>
    <submittedName>
        <fullName evidence="3">Aldo/keto reductase</fullName>
    </submittedName>
</protein>
<dbReference type="PROSITE" id="PS00062">
    <property type="entry name" value="ALDOKETO_REDUCTASE_2"/>
    <property type="match status" value="1"/>
</dbReference>
<evidence type="ECO:0000259" key="2">
    <source>
        <dbReference type="Pfam" id="PF00248"/>
    </source>
</evidence>
<dbReference type="GO" id="GO:0005829">
    <property type="term" value="C:cytosol"/>
    <property type="evidence" value="ECO:0007669"/>
    <property type="project" value="TreeGrafter"/>
</dbReference>
<keyword evidence="1" id="KW-0560">Oxidoreductase</keyword>
<dbReference type="InterPro" id="IPR023210">
    <property type="entry name" value="NADP_OxRdtase_dom"/>
</dbReference>
<dbReference type="InterPro" id="IPR018170">
    <property type="entry name" value="Aldo/ket_reductase_CS"/>
</dbReference>
<dbReference type="PRINTS" id="PR00069">
    <property type="entry name" value="ALDKETRDTASE"/>
</dbReference>